<keyword evidence="3" id="KW-1133">Transmembrane helix</keyword>
<dbReference type="PATRIC" id="fig|1434111.4.peg.3521"/>
<keyword evidence="2" id="KW-0808">Transferase</keyword>
<evidence type="ECO:0008006" key="8">
    <source>
        <dbReference type="Google" id="ProtNLM"/>
    </source>
</evidence>
<dbReference type="GeneID" id="25418680"/>
<dbReference type="InterPro" id="IPR002509">
    <property type="entry name" value="NODB_dom"/>
</dbReference>
<dbReference type="AlphaFoldDB" id="A0A0E3S4E3"/>
<dbReference type="Pfam" id="PF01522">
    <property type="entry name" value="Polysacc_deac_1"/>
    <property type="match status" value="1"/>
</dbReference>
<reference evidence="6 7" key="1">
    <citation type="submission" date="2014-07" db="EMBL/GenBank/DDBJ databases">
        <title>Methanogenic archaea and the global carbon cycle.</title>
        <authorList>
            <person name="Henriksen J.R."/>
            <person name="Luke J."/>
            <person name="Reinhart S."/>
            <person name="Benedict M.N."/>
            <person name="Youngblut N.D."/>
            <person name="Metcalf M.E."/>
            <person name="Whitaker R.J."/>
            <person name="Metcalf W.W."/>
        </authorList>
    </citation>
    <scope>NUCLEOTIDE SEQUENCE [LARGE SCALE GENOMIC DNA]</scope>
    <source>
        <strain evidence="6 7">Z-7289</strain>
    </source>
</reference>
<feature type="transmembrane region" description="Helical" evidence="3">
    <location>
        <begin position="287"/>
        <end position="309"/>
    </location>
</feature>
<gene>
    <name evidence="6" type="ORF">MSLAZ_2658</name>
</gene>
<dbReference type="OrthoDB" id="43988at2157"/>
<protein>
    <recommendedName>
        <fullName evidence="8">Glycosyl transferase family 2</fullName>
    </recommendedName>
</protein>
<dbReference type="GO" id="GO:0016810">
    <property type="term" value="F:hydrolase activity, acting on carbon-nitrogen (but not peptide) bonds"/>
    <property type="evidence" value="ECO:0007669"/>
    <property type="project" value="InterPro"/>
</dbReference>
<dbReference type="KEGG" id="mls:MSLAZ_2658"/>
<feature type="transmembrane region" description="Helical" evidence="3">
    <location>
        <begin position="40"/>
        <end position="61"/>
    </location>
</feature>
<evidence type="ECO:0000256" key="1">
    <source>
        <dbReference type="ARBA" id="ARBA00022676"/>
    </source>
</evidence>
<proteinExistence type="predicted"/>
<dbReference type="SUPFAM" id="SSF88713">
    <property type="entry name" value="Glycoside hydrolase/deacetylase"/>
    <property type="match status" value="1"/>
</dbReference>
<accession>A0A0E3S4E3</accession>
<dbReference type="Pfam" id="PF00535">
    <property type="entry name" value="Glycos_transf_2"/>
    <property type="match status" value="1"/>
</dbReference>
<dbReference type="PANTHER" id="PTHR43630">
    <property type="entry name" value="POLY-BETA-1,6-N-ACETYL-D-GLUCOSAMINE SYNTHASE"/>
    <property type="match status" value="1"/>
</dbReference>
<evidence type="ECO:0000259" key="5">
    <source>
        <dbReference type="Pfam" id="PF01522"/>
    </source>
</evidence>
<dbReference type="SUPFAM" id="SSF53448">
    <property type="entry name" value="Nucleotide-diphospho-sugar transferases"/>
    <property type="match status" value="1"/>
</dbReference>
<dbReference type="STRING" id="1434111.MSLAZ_2658"/>
<dbReference type="Gene3D" id="3.90.550.10">
    <property type="entry name" value="Spore Coat Polysaccharide Biosynthesis Protein SpsA, Chain A"/>
    <property type="match status" value="1"/>
</dbReference>
<evidence type="ECO:0000256" key="2">
    <source>
        <dbReference type="ARBA" id="ARBA00022679"/>
    </source>
</evidence>
<dbReference type="PANTHER" id="PTHR43630:SF1">
    <property type="entry name" value="POLY-BETA-1,6-N-ACETYL-D-GLUCOSAMINE SYNTHASE"/>
    <property type="match status" value="1"/>
</dbReference>
<keyword evidence="3" id="KW-0812">Transmembrane</keyword>
<dbReference type="InterPro" id="IPR029044">
    <property type="entry name" value="Nucleotide-diphossugar_trans"/>
</dbReference>
<dbReference type="Proteomes" id="UP000033072">
    <property type="component" value="Chromosome"/>
</dbReference>
<keyword evidence="7" id="KW-1185">Reference proteome</keyword>
<dbReference type="GO" id="GO:0005975">
    <property type="term" value="P:carbohydrate metabolic process"/>
    <property type="evidence" value="ECO:0007669"/>
    <property type="project" value="InterPro"/>
</dbReference>
<dbReference type="RefSeq" id="WP_052722979.1">
    <property type="nucleotide sequence ID" value="NZ_CP009515.1"/>
</dbReference>
<organism evidence="6 7">
    <name type="scientific">Methanosarcina lacustris Z-7289</name>
    <dbReference type="NCBI Taxonomy" id="1434111"/>
    <lineage>
        <taxon>Archaea</taxon>
        <taxon>Methanobacteriati</taxon>
        <taxon>Methanobacteriota</taxon>
        <taxon>Stenosarchaea group</taxon>
        <taxon>Methanomicrobia</taxon>
        <taxon>Methanosarcinales</taxon>
        <taxon>Methanosarcinaceae</taxon>
        <taxon>Methanosarcina</taxon>
    </lineage>
</organism>
<name>A0A0E3S4E3_9EURY</name>
<dbReference type="GO" id="GO:0016757">
    <property type="term" value="F:glycosyltransferase activity"/>
    <property type="evidence" value="ECO:0007669"/>
    <property type="project" value="UniProtKB-KW"/>
</dbReference>
<dbReference type="CDD" id="cd06423">
    <property type="entry name" value="CESA_like"/>
    <property type="match status" value="1"/>
</dbReference>
<dbReference type="Gene3D" id="3.20.20.370">
    <property type="entry name" value="Glycoside hydrolase/deacetylase"/>
    <property type="match status" value="1"/>
</dbReference>
<keyword evidence="1" id="KW-0328">Glycosyltransferase</keyword>
<evidence type="ECO:0000259" key="4">
    <source>
        <dbReference type="Pfam" id="PF00535"/>
    </source>
</evidence>
<keyword evidence="3" id="KW-0472">Membrane</keyword>
<sequence length="475" mass="53601">MVLKNEIENVDTTRSIKPKSELNVTHKGKYRPKTNINNKYIPVISLFFAILITVSVGVLIYTSTSNMSNLFTHKTILDNPELLHALQAAQASGVTMAIHGWEHENYSEMSPDQAIVDLKKSEAVFKQAGLKSELFVSPYEIFGVPDNPEVVEAIKKEGIAVGTLGEPIYEYTWLWRNMTSFDDPIFQAASAEIRTNKPIVIVLHAQDWNKYTEQFLISYLISTNEKDITVRMDDVNQATPKEVINDAAKFTQYKSVSKVVFAIIPSGVYGPDDPVVYNIKVNDIMKFYFLFFIIIALLPLSFFVVWRLLSSWNKRKYKNDPQTEINARYPDLVSVLVPAYNEEKSIGRCIEALVCQDYGGPMEIIVIDDGSSDRTAKIISTYPVKFIDLKKNGGKANALNRGIEEAKGDILVFTDSDSNMVKDTISCLVKTLMDDSDAQMVTGTVLINPTFRRSRIIIQTFLLENCKYCNSLLNF</sequence>
<evidence type="ECO:0000256" key="3">
    <source>
        <dbReference type="SAM" id="Phobius"/>
    </source>
</evidence>
<feature type="domain" description="Glycosyltransferase 2-like" evidence="4">
    <location>
        <begin position="334"/>
        <end position="450"/>
    </location>
</feature>
<dbReference type="EMBL" id="CP009515">
    <property type="protein sequence ID" value="AKB75919.1"/>
    <property type="molecule type" value="Genomic_DNA"/>
</dbReference>
<evidence type="ECO:0000313" key="6">
    <source>
        <dbReference type="EMBL" id="AKB75919.1"/>
    </source>
</evidence>
<dbReference type="InterPro" id="IPR011330">
    <property type="entry name" value="Glyco_hydro/deAcase_b/a-brl"/>
</dbReference>
<dbReference type="InterPro" id="IPR001173">
    <property type="entry name" value="Glyco_trans_2-like"/>
</dbReference>
<feature type="domain" description="NodB homology" evidence="5">
    <location>
        <begin position="85"/>
        <end position="139"/>
    </location>
</feature>
<dbReference type="HOGENOM" id="CLU_025658_0_0_2"/>
<evidence type="ECO:0000313" key="7">
    <source>
        <dbReference type="Proteomes" id="UP000033072"/>
    </source>
</evidence>